<keyword evidence="1" id="KW-0472">Membrane</keyword>
<evidence type="ECO:0000313" key="3">
    <source>
        <dbReference type="Proteomes" id="UP000814385"/>
    </source>
</evidence>
<keyword evidence="1" id="KW-0479">Metal-binding</keyword>
<name>A0ABS9P5K0_9GAMM</name>
<dbReference type="InterPro" id="IPR006240">
    <property type="entry name" value="CysQ"/>
</dbReference>
<feature type="binding site" evidence="1">
    <location>
        <position position="83"/>
    </location>
    <ligand>
        <name>Mg(2+)</name>
        <dbReference type="ChEBI" id="CHEBI:18420"/>
        <label>2</label>
    </ligand>
</feature>
<dbReference type="Proteomes" id="UP000814385">
    <property type="component" value="Unassembled WGS sequence"/>
</dbReference>
<comment type="caution">
    <text evidence="2">The sequence shown here is derived from an EMBL/GenBank/DDBJ whole genome shotgun (WGS) entry which is preliminary data.</text>
</comment>
<feature type="binding site" evidence="1">
    <location>
        <position position="63"/>
    </location>
    <ligand>
        <name>Mg(2+)</name>
        <dbReference type="ChEBI" id="CHEBI:18420"/>
        <label>1</label>
    </ligand>
</feature>
<dbReference type="EC" id="3.1.3.7" evidence="1"/>
<feature type="binding site" evidence="1">
    <location>
        <position position="63"/>
    </location>
    <ligand>
        <name>substrate</name>
    </ligand>
</feature>
<dbReference type="EMBL" id="JABFUC010000003">
    <property type="protein sequence ID" value="MCG6657039.1"/>
    <property type="molecule type" value="Genomic_DNA"/>
</dbReference>
<dbReference type="PANTHER" id="PTHR43028">
    <property type="entry name" value="3'(2'),5'-BISPHOSPHATE NUCLEOTIDASE 1"/>
    <property type="match status" value="1"/>
</dbReference>
<comment type="cofactor">
    <cofactor evidence="1">
        <name>Mg(2+)</name>
        <dbReference type="ChEBI" id="CHEBI:18420"/>
    </cofactor>
</comment>
<dbReference type="InterPro" id="IPR050725">
    <property type="entry name" value="CysQ/Inositol_MonoPase"/>
</dbReference>
<organism evidence="2 3">
    <name type="scientific">Billgrantia campisalis</name>
    <dbReference type="NCBI Taxonomy" id="74661"/>
    <lineage>
        <taxon>Bacteria</taxon>
        <taxon>Pseudomonadati</taxon>
        <taxon>Pseudomonadota</taxon>
        <taxon>Gammaproteobacteria</taxon>
        <taxon>Oceanospirillales</taxon>
        <taxon>Halomonadaceae</taxon>
        <taxon>Billgrantia</taxon>
    </lineage>
</organism>
<dbReference type="Pfam" id="PF00459">
    <property type="entry name" value="Inositol_P"/>
    <property type="match status" value="1"/>
</dbReference>
<reference evidence="2 3" key="1">
    <citation type="submission" date="2020-05" db="EMBL/GenBank/DDBJ databases">
        <title>Comparative genomic analysis of denitrifying bacteria from Halomonas genus.</title>
        <authorList>
            <person name="Wang L."/>
            <person name="Shao Z."/>
        </authorList>
    </citation>
    <scope>NUCLEOTIDE SEQUENCE [LARGE SCALE GENOMIC DNA]</scope>
    <source>
        <strain evidence="2 3">A4</strain>
    </source>
</reference>
<evidence type="ECO:0000256" key="1">
    <source>
        <dbReference type="HAMAP-Rule" id="MF_02095"/>
    </source>
</evidence>
<evidence type="ECO:0000313" key="2">
    <source>
        <dbReference type="EMBL" id="MCG6657039.1"/>
    </source>
</evidence>
<proteinExistence type="inferred from homology"/>
<comment type="similarity">
    <text evidence="1">Belongs to the inositol monophosphatase superfamily. CysQ family.</text>
</comment>
<dbReference type="InterPro" id="IPR000760">
    <property type="entry name" value="Inositol_monophosphatase-like"/>
</dbReference>
<feature type="binding site" evidence="1">
    <location>
        <begin position="85"/>
        <end position="88"/>
    </location>
    <ligand>
        <name>substrate</name>
    </ligand>
</feature>
<keyword evidence="1" id="KW-1003">Cell membrane</keyword>
<keyword evidence="1 2" id="KW-0378">Hydrolase</keyword>
<dbReference type="Gene3D" id="3.30.540.10">
    <property type="entry name" value="Fructose-1,6-Bisphosphatase, subunit A, domain 1"/>
    <property type="match status" value="1"/>
</dbReference>
<dbReference type="HAMAP" id="MF_02095">
    <property type="entry name" value="CysQ"/>
    <property type="match status" value="1"/>
</dbReference>
<dbReference type="SUPFAM" id="SSF56655">
    <property type="entry name" value="Carbohydrate phosphatase"/>
    <property type="match status" value="1"/>
</dbReference>
<gene>
    <name evidence="1 2" type="primary">cysQ</name>
    <name evidence="2" type="ORF">HOP52_04515</name>
</gene>
<keyword evidence="3" id="KW-1185">Reference proteome</keyword>
<dbReference type="NCBIfam" id="TIGR01331">
    <property type="entry name" value="bisphos_cysQ"/>
    <property type="match status" value="1"/>
</dbReference>
<dbReference type="PANTHER" id="PTHR43028:SF5">
    <property type="entry name" value="3'(2'),5'-BISPHOSPHATE NUCLEOTIDASE 1"/>
    <property type="match status" value="1"/>
</dbReference>
<feature type="binding site" evidence="1">
    <location>
        <position position="86"/>
    </location>
    <ligand>
        <name>Mg(2+)</name>
        <dbReference type="ChEBI" id="CHEBI:18420"/>
        <label>2</label>
    </ligand>
</feature>
<dbReference type="Gene3D" id="3.40.190.80">
    <property type="match status" value="1"/>
</dbReference>
<feature type="binding site" evidence="1">
    <location>
        <position position="85"/>
    </location>
    <ligand>
        <name>Mg(2+)</name>
        <dbReference type="ChEBI" id="CHEBI:18420"/>
        <label>1</label>
    </ligand>
</feature>
<comment type="catalytic activity">
    <reaction evidence="1">
        <text>adenosine 3',5'-bisphosphate + H2O = AMP + phosphate</text>
        <dbReference type="Rhea" id="RHEA:10040"/>
        <dbReference type="ChEBI" id="CHEBI:15377"/>
        <dbReference type="ChEBI" id="CHEBI:43474"/>
        <dbReference type="ChEBI" id="CHEBI:58343"/>
        <dbReference type="ChEBI" id="CHEBI:456215"/>
        <dbReference type="EC" id="3.1.3.7"/>
    </reaction>
</comment>
<comment type="subcellular location">
    <subcellularLocation>
        <location evidence="1">Cell inner membrane</location>
        <topology evidence="1">Peripheral membrane protein</topology>
        <orientation evidence="1">Cytoplasmic side</orientation>
    </subcellularLocation>
</comment>
<protein>
    <recommendedName>
        <fullName evidence="1">3'(2'),5'-bisphosphate nucleotidase CysQ</fullName>
        <ecNumber evidence="1">3.1.3.7</ecNumber>
    </recommendedName>
    <alternativeName>
        <fullName evidence="1">3'(2'),5-bisphosphonucleoside 3'(2')-phosphohydrolase</fullName>
    </alternativeName>
    <alternativeName>
        <fullName evidence="1">3'-phosphoadenosine 5'-phosphate phosphatase</fullName>
        <shortName evidence="1">PAP phosphatase</shortName>
    </alternativeName>
</protein>
<keyword evidence="1" id="KW-0460">Magnesium</keyword>
<dbReference type="CDD" id="cd01638">
    <property type="entry name" value="CysQ"/>
    <property type="match status" value="1"/>
</dbReference>
<keyword evidence="1" id="KW-0997">Cell inner membrane</keyword>
<dbReference type="GO" id="GO:0008441">
    <property type="term" value="F:3'(2'),5'-bisphosphate nucleotidase activity"/>
    <property type="evidence" value="ECO:0007669"/>
    <property type="project" value="UniProtKB-EC"/>
</dbReference>
<accession>A0ABS9P5K0</accession>
<feature type="binding site" evidence="1">
    <location>
        <position position="206"/>
    </location>
    <ligand>
        <name>Mg(2+)</name>
        <dbReference type="ChEBI" id="CHEBI:18420"/>
        <label>2</label>
    </ligand>
</feature>
<comment type="function">
    <text evidence="1">Converts adenosine-3',5'-bisphosphate (PAP) to AMP.</text>
</comment>
<sequence>MPDLESLRRLAETAGEAIQSVRRSDWGRRLKADGTPVTEADIAAHRCLVAGLPGLLDLPVLSEEQETTPWPVRRGWHRYWLVDPLDGTREFVDGFDDYTVNVALVEEGAVRLGVVHAPARGVTWAGGAGLGAWRWESDLCASITVNPERPPRILASRAHLDKATRDWLADYPDSQLMRCGSSVKFCLIAEGRADLYPRFGPTCEWDTAAGQGVLEGAGGVVVSLASGRALRYNGTESLLNGAFVAAADPSLIPGRGAG</sequence>
<feature type="binding site" evidence="1">
    <location>
        <position position="206"/>
    </location>
    <ligand>
        <name>substrate</name>
    </ligand>
</feature>
<feature type="binding site" evidence="1">
    <location>
        <position position="83"/>
    </location>
    <ligand>
        <name>Mg(2+)</name>
        <dbReference type="ChEBI" id="CHEBI:18420"/>
        <label>1</label>
    </ligand>
</feature>